<accession>G5A1D1</accession>
<reference evidence="3 4" key="1">
    <citation type="journal article" date="2006" name="Science">
        <title>Phytophthora genome sequences uncover evolutionary origins and mechanisms of pathogenesis.</title>
        <authorList>
            <person name="Tyler B.M."/>
            <person name="Tripathy S."/>
            <person name="Zhang X."/>
            <person name="Dehal P."/>
            <person name="Jiang R.H."/>
            <person name="Aerts A."/>
            <person name="Arredondo F.D."/>
            <person name="Baxter L."/>
            <person name="Bensasson D."/>
            <person name="Beynon J.L."/>
            <person name="Chapman J."/>
            <person name="Damasceno C.M."/>
            <person name="Dorrance A.E."/>
            <person name="Dou D."/>
            <person name="Dickerman A.W."/>
            <person name="Dubchak I.L."/>
            <person name="Garbelotto M."/>
            <person name="Gijzen M."/>
            <person name="Gordon S.G."/>
            <person name="Govers F."/>
            <person name="Grunwald N.J."/>
            <person name="Huang W."/>
            <person name="Ivors K.L."/>
            <person name="Jones R.W."/>
            <person name="Kamoun S."/>
            <person name="Krampis K."/>
            <person name="Lamour K.H."/>
            <person name="Lee M.K."/>
            <person name="McDonald W.H."/>
            <person name="Medina M."/>
            <person name="Meijer H.J."/>
            <person name="Nordberg E.K."/>
            <person name="Maclean D.J."/>
            <person name="Ospina-Giraldo M.D."/>
            <person name="Morris P.F."/>
            <person name="Phuntumart V."/>
            <person name="Putnam N.H."/>
            <person name="Rash S."/>
            <person name="Rose J.K."/>
            <person name="Sakihama Y."/>
            <person name="Salamov A.A."/>
            <person name="Savidor A."/>
            <person name="Scheuring C.F."/>
            <person name="Smith B.M."/>
            <person name="Sobral B.W."/>
            <person name="Terry A."/>
            <person name="Torto-Alalibo T.A."/>
            <person name="Win J."/>
            <person name="Xu Z."/>
            <person name="Zhang H."/>
            <person name="Grigoriev I.V."/>
            <person name="Rokhsar D.S."/>
            <person name="Boore J.L."/>
        </authorList>
    </citation>
    <scope>NUCLEOTIDE SEQUENCE [LARGE SCALE GENOMIC DNA]</scope>
    <source>
        <strain evidence="3 4">P6497</strain>
    </source>
</reference>
<organism evidence="3 4">
    <name type="scientific">Phytophthora sojae (strain P6497)</name>
    <name type="common">Soybean stem and root rot agent</name>
    <name type="synonym">Phytophthora megasperma f. sp. glycines</name>
    <dbReference type="NCBI Taxonomy" id="1094619"/>
    <lineage>
        <taxon>Eukaryota</taxon>
        <taxon>Sar</taxon>
        <taxon>Stramenopiles</taxon>
        <taxon>Oomycota</taxon>
        <taxon>Peronosporomycetes</taxon>
        <taxon>Peronosporales</taxon>
        <taxon>Peronosporaceae</taxon>
        <taxon>Phytophthora</taxon>
    </lineage>
</organism>
<sequence length="468" mass="52128">MPTTTASTPTSSSHRSDGEFDQQWEFGFNSDRGGASASDSDADSDAGYLSPVYGDREPCFTSDDDSDDEDSPTGTPPRDIEVDDDSVPSGGSSVPIQGDVTRLPGGLVLGSSRYDMDDSEASSSLDDSDAYDPEMETVSSEDEGDELAVQPSASGRQGHAGIDLVATAHRTGIQLNGHQYTKARESSRKISFRCSFYRRTPGCKGKVDYSFARDVFYNFTPHTCEGTGQAPSRYVDVTDEMKAEFHHEFMEGERLQRVLGWADSRLLELLRYSGSQMSVDGTFRCVPRSFYRCVVLMVSDAASGVFVPCVYALTTGKTHQLYQLMRFMNDCTGSHLQPGSVVCDFEAALIDSVTYQFPHARVIGCLFHFKQATRRRMMKMRIRPQEISIAMEVGVLDMLTVIVPAHVDPHGINYVSELIMSRCRTEEIEYSAVVDLTNQSRWSCCFNSRWSYSFNSRWQGNFNSWWQG</sequence>
<proteinExistence type="predicted"/>
<evidence type="ECO:0000313" key="3">
    <source>
        <dbReference type="EMBL" id="EGZ10730.1"/>
    </source>
</evidence>
<feature type="domain" description="MULE transposase" evidence="2">
    <location>
        <begin position="278"/>
        <end position="371"/>
    </location>
</feature>
<evidence type="ECO:0000259" key="2">
    <source>
        <dbReference type="Pfam" id="PF10551"/>
    </source>
</evidence>
<feature type="region of interest" description="Disordered" evidence="1">
    <location>
        <begin position="1"/>
        <end position="157"/>
    </location>
</feature>
<evidence type="ECO:0000313" key="4">
    <source>
        <dbReference type="Proteomes" id="UP000002640"/>
    </source>
</evidence>
<dbReference type="InterPro" id="IPR018289">
    <property type="entry name" value="MULE_transposase_dom"/>
</dbReference>
<feature type="compositionally biased region" description="Acidic residues" evidence="1">
    <location>
        <begin position="126"/>
        <end position="146"/>
    </location>
</feature>
<dbReference type="KEGG" id="psoj:PHYSODRAFT_337508"/>
<protein>
    <recommendedName>
        <fullName evidence="2">MULE transposase domain-containing protein</fullName>
    </recommendedName>
</protein>
<keyword evidence="4" id="KW-1185">Reference proteome</keyword>
<dbReference type="PANTHER" id="PTHR47160">
    <property type="entry name" value="PUTATIVE-RELATED"/>
    <property type="match status" value="1"/>
</dbReference>
<dbReference type="PANTHER" id="PTHR47160:SF5">
    <property type="entry name" value="MULE TRANSPOSASE DOMAIN-CONTAINING PROTEIN"/>
    <property type="match status" value="1"/>
</dbReference>
<dbReference type="Proteomes" id="UP000002640">
    <property type="component" value="Unassembled WGS sequence"/>
</dbReference>
<gene>
    <name evidence="3" type="ORF">PHYSODRAFT_337508</name>
</gene>
<dbReference type="AlphaFoldDB" id="G5A1D1"/>
<feature type="compositionally biased region" description="Low complexity" evidence="1">
    <location>
        <begin position="1"/>
        <end position="13"/>
    </location>
</feature>
<evidence type="ECO:0000256" key="1">
    <source>
        <dbReference type="SAM" id="MobiDB-lite"/>
    </source>
</evidence>
<dbReference type="GeneID" id="20647385"/>
<dbReference type="Pfam" id="PF10551">
    <property type="entry name" value="MULE"/>
    <property type="match status" value="1"/>
</dbReference>
<name>G5A1D1_PHYSP</name>
<dbReference type="RefSeq" id="XP_009533475.1">
    <property type="nucleotide sequence ID" value="XM_009535180.1"/>
</dbReference>
<dbReference type="EMBL" id="JH159158">
    <property type="protein sequence ID" value="EGZ10730.1"/>
    <property type="molecule type" value="Genomic_DNA"/>
</dbReference>
<feature type="compositionally biased region" description="Acidic residues" evidence="1">
    <location>
        <begin position="62"/>
        <end position="71"/>
    </location>
</feature>
<dbReference type="InParanoid" id="G5A1D1"/>